<proteinExistence type="predicted"/>
<dbReference type="EMBL" id="JBHRYQ010000001">
    <property type="protein sequence ID" value="MFC3813203.1"/>
    <property type="molecule type" value="Genomic_DNA"/>
</dbReference>
<keyword evidence="1" id="KW-1133">Transmembrane helix</keyword>
<sequence>MKKISMFLLASVLLFSVAPVPILKAEPSAISSSEKTKKEESEEAKVIIARIEAIKALDKSDMTRSQKKELRQEVKALKTTLGDLGNGIYLSAGAIIIILLLLILIL</sequence>
<feature type="signal peptide" evidence="2">
    <location>
        <begin position="1"/>
        <end position="25"/>
    </location>
</feature>
<name>A0ABV7Z4B6_9BACT</name>
<reference evidence="4" key="1">
    <citation type="journal article" date="2019" name="Int. J. Syst. Evol. Microbiol.">
        <title>The Global Catalogue of Microorganisms (GCM) 10K type strain sequencing project: providing services to taxonomists for standard genome sequencing and annotation.</title>
        <authorList>
            <consortium name="The Broad Institute Genomics Platform"/>
            <consortium name="The Broad Institute Genome Sequencing Center for Infectious Disease"/>
            <person name="Wu L."/>
            <person name="Ma J."/>
        </authorList>
    </citation>
    <scope>NUCLEOTIDE SEQUENCE [LARGE SCALE GENOMIC DNA]</scope>
    <source>
        <strain evidence="4">CECT 7956</strain>
    </source>
</reference>
<keyword evidence="1" id="KW-0472">Membrane</keyword>
<organism evidence="3 4">
    <name type="scientific">Lacihabitans lacunae</name>
    <dbReference type="NCBI Taxonomy" id="1028214"/>
    <lineage>
        <taxon>Bacteria</taxon>
        <taxon>Pseudomonadati</taxon>
        <taxon>Bacteroidota</taxon>
        <taxon>Cytophagia</taxon>
        <taxon>Cytophagales</taxon>
        <taxon>Leadbetterellaceae</taxon>
        <taxon>Lacihabitans</taxon>
    </lineage>
</organism>
<evidence type="ECO:0000256" key="2">
    <source>
        <dbReference type="SAM" id="SignalP"/>
    </source>
</evidence>
<dbReference type="Proteomes" id="UP001595616">
    <property type="component" value="Unassembled WGS sequence"/>
</dbReference>
<accession>A0ABV7Z4B6</accession>
<evidence type="ECO:0000313" key="4">
    <source>
        <dbReference type="Proteomes" id="UP001595616"/>
    </source>
</evidence>
<gene>
    <name evidence="3" type="ORF">ACFOOI_21235</name>
</gene>
<feature type="chain" id="PRO_5047381407" description="Seryl-tRNA synthetase" evidence="2">
    <location>
        <begin position="26"/>
        <end position="106"/>
    </location>
</feature>
<keyword evidence="1" id="KW-0812">Transmembrane</keyword>
<comment type="caution">
    <text evidence="3">The sequence shown here is derived from an EMBL/GenBank/DDBJ whole genome shotgun (WGS) entry which is preliminary data.</text>
</comment>
<evidence type="ECO:0000313" key="3">
    <source>
        <dbReference type="EMBL" id="MFC3813203.1"/>
    </source>
</evidence>
<dbReference type="RefSeq" id="WP_379840108.1">
    <property type="nucleotide sequence ID" value="NZ_JBHRYQ010000001.1"/>
</dbReference>
<keyword evidence="2" id="KW-0732">Signal</keyword>
<evidence type="ECO:0000256" key="1">
    <source>
        <dbReference type="SAM" id="Phobius"/>
    </source>
</evidence>
<feature type="transmembrane region" description="Helical" evidence="1">
    <location>
        <begin position="87"/>
        <end position="105"/>
    </location>
</feature>
<protein>
    <recommendedName>
        <fullName evidence="5">Seryl-tRNA synthetase</fullName>
    </recommendedName>
</protein>
<evidence type="ECO:0008006" key="5">
    <source>
        <dbReference type="Google" id="ProtNLM"/>
    </source>
</evidence>
<keyword evidence="4" id="KW-1185">Reference proteome</keyword>